<gene>
    <name evidence="8" type="primary">vapC</name>
    <name evidence="10" type="ORF">ACFSCY_00235</name>
</gene>
<evidence type="ECO:0000256" key="4">
    <source>
        <dbReference type="ARBA" id="ARBA00022723"/>
    </source>
</evidence>
<dbReference type="InterPro" id="IPR029060">
    <property type="entry name" value="PIN-like_dom_sf"/>
</dbReference>
<keyword evidence="8" id="KW-0800">Toxin</keyword>
<keyword evidence="5 8" id="KW-0378">Hydrolase</keyword>
<keyword evidence="4 8" id="KW-0479">Metal-binding</keyword>
<comment type="function">
    <text evidence="8">Toxic component of a toxin-antitoxin (TA) system. An RNase.</text>
</comment>
<dbReference type="InterPro" id="IPR022907">
    <property type="entry name" value="VapC_family"/>
</dbReference>
<feature type="binding site" evidence="8">
    <location>
        <position position="7"/>
    </location>
    <ligand>
        <name>Mg(2+)</name>
        <dbReference type="ChEBI" id="CHEBI:18420"/>
    </ligand>
</feature>
<feature type="binding site" evidence="8">
    <location>
        <position position="98"/>
    </location>
    <ligand>
        <name>Mg(2+)</name>
        <dbReference type="ChEBI" id="CHEBI:18420"/>
    </ligand>
</feature>
<evidence type="ECO:0000313" key="10">
    <source>
        <dbReference type="EMBL" id="MFD1527866.1"/>
    </source>
</evidence>
<feature type="domain" description="PIN" evidence="9">
    <location>
        <begin position="5"/>
        <end position="123"/>
    </location>
</feature>
<name>A0ABW4FE52_9PSEU</name>
<evidence type="ECO:0000313" key="11">
    <source>
        <dbReference type="Proteomes" id="UP001597145"/>
    </source>
</evidence>
<dbReference type="RefSeq" id="WP_343971773.1">
    <property type="nucleotide sequence ID" value="NZ_BAAAJG010000003.1"/>
</dbReference>
<dbReference type="Proteomes" id="UP001597145">
    <property type="component" value="Unassembled WGS sequence"/>
</dbReference>
<keyword evidence="3 8" id="KW-0540">Nuclease</keyword>
<evidence type="ECO:0000256" key="6">
    <source>
        <dbReference type="ARBA" id="ARBA00022842"/>
    </source>
</evidence>
<dbReference type="EC" id="3.1.-.-" evidence="8"/>
<dbReference type="SUPFAM" id="SSF88723">
    <property type="entry name" value="PIN domain-like"/>
    <property type="match status" value="1"/>
</dbReference>
<comment type="caution">
    <text evidence="10">The sequence shown here is derived from an EMBL/GenBank/DDBJ whole genome shotgun (WGS) entry which is preliminary data.</text>
</comment>
<keyword evidence="2 8" id="KW-1277">Toxin-antitoxin system</keyword>
<evidence type="ECO:0000256" key="2">
    <source>
        <dbReference type="ARBA" id="ARBA00022649"/>
    </source>
</evidence>
<evidence type="ECO:0000256" key="1">
    <source>
        <dbReference type="ARBA" id="ARBA00001946"/>
    </source>
</evidence>
<comment type="similarity">
    <text evidence="7 8">Belongs to the PINc/VapC protein family.</text>
</comment>
<dbReference type="InterPro" id="IPR002716">
    <property type="entry name" value="PIN_dom"/>
</dbReference>
<protein>
    <recommendedName>
        <fullName evidence="8">Ribonuclease VapC</fullName>
        <shortName evidence="8">RNase VapC</shortName>
        <ecNumber evidence="8">3.1.-.-</ecNumber>
    </recommendedName>
    <alternativeName>
        <fullName evidence="8">Toxin VapC</fullName>
    </alternativeName>
</protein>
<evidence type="ECO:0000259" key="9">
    <source>
        <dbReference type="Pfam" id="PF01850"/>
    </source>
</evidence>
<dbReference type="HAMAP" id="MF_00265">
    <property type="entry name" value="VapC_Nob1"/>
    <property type="match status" value="1"/>
</dbReference>
<dbReference type="InterPro" id="IPR050556">
    <property type="entry name" value="Type_II_TA_system_RNase"/>
</dbReference>
<dbReference type="Gene3D" id="3.40.50.1010">
    <property type="entry name" value="5'-nuclease"/>
    <property type="match status" value="1"/>
</dbReference>
<dbReference type="EMBL" id="JBHUCP010000001">
    <property type="protein sequence ID" value="MFD1527866.1"/>
    <property type="molecule type" value="Genomic_DNA"/>
</dbReference>
<keyword evidence="11" id="KW-1185">Reference proteome</keyword>
<organism evidence="10 11">
    <name type="scientific">Pseudonocardia aurantiaca</name>
    <dbReference type="NCBI Taxonomy" id="75290"/>
    <lineage>
        <taxon>Bacteria</taxon>
        <taxon>Bacillati</taxon>
        <taxon>Actinomycetota</taxon>
        <taxon>Actinomycetes</taxon>
        <taxon>Pseudonocardiales</taxon>
        <taxon>Pseudonocardiaceae</taxon>
        <taxon>Pseudonocardia</taxon>
    </lineage>
</organism>
<dbReference type="Pfam" id="PF01850">
    <property type="entry name" value="PIN"/>
    <property type="match status" value="1"/>
</dbReference>
<evidence type="ECO:0000256" key="7">
    <source>
        <dbReference type="ARBA" id="ARBA00038093"/>
    </source>
</evidence>
<sequence>MARLILDTGVLVQAVRGKIDLAAFGPGDDIALPAVALAEYLTGVERDADPARQAAQRAFLDELLAVVPVVDYTPAVAAHHAALLAHVRRSGRPRGAHDLMIAATARATRRLLLSTDEQAGFAELPDVQVRLVQV</sequence>
<proteinExistence type="inferred from homology"/>
<accession>A0ABW4FE52</accession>
<evidence type="ECO:0000256" key="3">
    <source>
        <dbReference type="ARBA" id="ARBA00022722"/>
    </source>
</evidence>
<evidence type="ECO:0000256" key="5">
    <source>
        <dbReference type="ARBA" id="ARBA00022801"/>
    </source>
</evidence>
<dbReference type="PANTHER" id="PTHR33653:SF1">
    <property type="entry name" value="RIBONUCLEASE VAPC2"/>
    <property type="match status" value="1"/>
</dbReference>
<evidence type="ECO:0000256" key="8">
    <source>
        <dbReference type="HAMAP-Rule" id="MF_00265"/>
    </source>
</evidence>
<comment type="cofactor">
    <cofactor evidence="1 8">
        <name>Mg(2+)</name>
        <dbReference type="ChEBI" id="CHEBI:18420"/>
    </cofactor>
</comment>
<dbReference type="PANTHER" id="PTHR33653">
    <property type="entry name" value="RIBONUCLEASE VAPC2"/>
    <property type="match status" value="1"/>
</dbReference>
<reference evidence="11" key="1">
    <citation type="journal article" date="2019" name="Int. J. Syst. Evol. Microbiol.">
        <title>The Global Catalogue of Microorganisms (GCM) 10K type strain sequencing project: providing services to taxonomists for standard genome sequencing and annotation.</title>
        <authorList>
            <consortium name="The Broad Institute Genomics Platform"/>
            <consortium name="The Broad Institute Genome Sequencing Center for Infectious Disease"/>
            <person name="Wu L."/>
            <person name="Ma J."/>
        </authorList>
    </citation>
    <scope>NUCLEOTIDE SEQUENCE [LARGE SCALE GENOMIC DNA]</scope>
    <source>
        <strain evidence="11">JCM 12165</strain>
    </source>
</reference>
<keyword evidence="6 8" id="KW-0460">Magnesium</keyword>